<protein>
    <recommendedName>
        <fullName evidence="1">Methyltransferase type 11 domain-containing protein</fullName>
    </recommendedName>
</protein>
<dbReference type="EMBL" id="JAGYWB010000017">
    <property type="protein sequence ID" value="KAI0493825.1"/>
    <property type="molecule type" value="Genomic_DNA"/>
</dbReference>
<dbReference type="InterPro" id="IPR013216">
    <property type="entry name" value="Methyltransf_11"/>
</dbReference>
<organism evidence="2 3">
    <name type="scientific">Dendrobium nobile</name>
    <name type="common">Orchid</name>
    <dbReference type="NCBI Taxonomy" id="94219"/>
    <lineage>
        <taxon>Eukaryota</taxon>
        <taxon>Viridiplantae</taxon>
        <taxon>Streptophyta</taxon>
        <taxon>Embryophyta</taxon>
        <taxon>Tracheophyta</taxon>
        <taxon>Spermatophyta</taxon>
        <taxon>Magnoliopsida</taxon>
        <taxon>Liliopsida</taxon>
        <taxon>Asparagales</taxon>
        <taxon>Orchidaceae</taxon>
        <taxon>Epidendroideae</taxon>
        <taxon>Malaxideae</taxon>
        <taxon>Dendrobiinae</taxon>
        <taxon>Dendrobium</taxon>
    </lineage>
</organism>
<reference evidence="2" key="1">
    <citation type="journal article" date="2022" name="Front. Genet.">
        <title>Chromosome-Scale Assembly of the Dendrobium nobile Genome Provides Insights Into the Molecular Mechanism of the Biosynthesis of the Medicinal Active Ingredient of Dendrobium.</title>
        <authorList>
            <person name="Xu Q."/>
            <person name="Niu S.-C."/>
            <person name="Li K.-L."/>
            <person name="Zheng P.-J."/>
            <person name="Zhang X.-J."/>
            <person name="Jia Y."/>
            <person name="Liu Y."/>
            <person name="Niu Y.-X."/>
            <person name="Yu L.-H."/>
            <person name="Chen D.-F."/>
            <person name="Zhang G.-Q."/>
        </authorList>
    </citation>
    <scope>NUCLEOTIDE SEQUENCE</scope>
    <source>
        <tissue evidence="2">Leaf</tissue>
    </source>
</reference>
<dbReference type="CDD" id="cd02440">
    <property type="entry name" value="AdoMet_MTases"/>
    <property type="match status" value="1"/>
</dbReference>
<dbReference type="SUPFAM" id="SSF53335">
    <property type="entry name" value="S-adenosyl-L-methionine-dependent methyltransferases"/>
    <property type="match status" value="1"/>
</dbReference>
<dbReference type="OrthoDB" id="10027013at2759"/>
<dbReference type="SMR" id="A0A8T3AHX2"/>
<dbReference type="PANTHER" id="PTHR44575">
    <property type="entry name" value="OS01G0589200 PROTEIN"/>
    <property type="match status" value="1"/>
</dbReference>
<gene>
    <name evidence="2" type="ORF">KFK09_023950</name>
</gene>
<proteinExistence type="predicted"/>
<dbReference type="Pfam" id="PF08241">
    <property type="entry name" value="Methyltransf_11"/>
    <property type="match status" value="1"/>
</dbReference>
<dbReference type="Gene3D" id="3.40.50.150">
    <property type="entry name" value="Vaccinia Virus protein VP39"/>
    <property type="match status" value="1"/>
</dbReference>
<sequence length="264" mass="29520">MAGLFEEQSELYASARPNYSTEWYAKFASLTMHHKLAWDVGTGNGQAALGVAEHYEKVIATDISAAQLRVATPHPNIHYIHTPISTPPDGLFPLLGIDVGSVDLITVAQAIHWFDLPLFFSLASRALRKPGGVIVIWGYNDVSVSPAFDAAFRRFHSTTLPFWDSRIRYLFDAYRSLPFPFEGVGLGFEGEPKLLDLEKEVSFEGLMAMVRSWSAILTAEERGVDLLDEKVVGELKEAWGDQVVRKVIYKAFMLAGKPRFEVQR</sequence>
<dbReference type="GO" id="GO:0008757">
    <property type="term" value="F:S-adenosylmethionine-dependent methyltransferase activity"/>
    <property type="evidence" value="ECO:0007669"/>
    <property type="project" value="InterPro"/>
</dbReference>
<dbReference type="Proteomes" id="UP000829196">
    <property type="component" value="Unassembled WGS sequence"/>
</dbReference>
<dbReference type="PANTHER" id="PTHR44575:SF2">
    <property type="entry name" value="OS01G0589200 PROTEIN"/>
    <property type="match status" value="1"/>
</dbReference>
<keyword evidence="3" id="KW-1185">Reference proteome</keyword>
<dbReference type="AlphaFoldDB" id="A0A8T3AHX2"/>
<evidence type="ECO:0000313" key="2">
    <source>
        <dbReference type="EMBL" id="KAI0493825.1"/>
    </source>
</evidence>
<accession>A0A8T3AHX2</accession>
<feature type="domain" description="Methyltransferase type 11" evidence="1">
    <location>
        <begin position="39"/>
        <end position="135"/>
    </location>
</feature>
<evidence type="ECO:0000259" key="1">
    <source>
        <dbReference type="Pfam" id="PF08241"/>
    </source>
</evidence>
<evidence type="ECO:0000313" key="3">
    <source>
        <dbReference type="Proteomes" id="UP000829196"/>
    </source>
</evidence>
<comment type="caution">
    <text evidence="2">The sequence shown here is derived from an EMBL/GenBank/DDBJ whole genome shotgun (WGS) entry which is preliminary data.</text>
</comment>
<name>A0A8T3AHX2_DENNO</name>
<dbReference type="InterPro" id="IPR029063">
    <property type="entry name" value="SAM-dependent_MTases_sf"/>
</dbReference>